<name>A0A0A9FDB2_ARUDO</name>
<dbReference type="EMBL" id="GBRH01188697">
    <property type="protein sequence ID" value="JAE09199.1"/>
    <property type="molecule type" value="Transcribed_RNA"/>
</dbReference>
<dbReference type="AlphaFoldDB" id="A0A0A9FDB2"/>
<organism evidence="1">
    <name type="scientific">Arundo donax</name>
    <name type="common">Giant reed</name>
    <name type="synonym">Donax arundinaceus</name>
    <dbReference type="NCBI Taxonomy" id="35708"/>
    <lineage>
        <taxon>Eukaryota</taxon>
        <taxon>Viridiplantae</taxon>
        <taxon>Streptophyta</taxon>
        <taxon>Embryophyta</taxon>
        <taxon>Tracheophyta</taxon>
        <taxon>Spermatophyta</taxon>
        <taxon>Magnoliopsida</taxon>
        <taxon>Liliopsida</taxon>
        <taxon>Poales</taxon>
        <taxon>Poaceae</taxon>
        <taxon>PACMAD clade</taxon>
        <taxon>Arundinoideae</taxon>
        <taxon>Arundineae</taxon>
        <taxon>Arundo</taxon>
    </lineage>
</organism>
<evidence type="ECO:0000313" key="1">
    <source>
        <dbReference type="EMBL" id="JAE09199.1"/>
    </source>
</evidence>
<proteinExistence type="predicted"/>
<protein>
    <submittedName>
        <fullName evidence="1">Uncharacterized protein</fullName>
    </submittedName>
</protein>
<reference evidence="1" key="2">
    <citation type="journal article" date="2015" name="Data Brief">
        <title>Shoot transcriptome of the giant reed, Arundo donax.</title>
        <authorList>
            <person name="Barrero R.A."/>
            <person name="Guerrero F.D."/>
            <person name="Moolhuijzen P."/>
            <person name="Goolsby J.A."/>
            <person name="Tidwell J."/>
            <person name="Bellgard S.E."/>
            <person name="Bellgard M.I."/>
        </authorList>
    </citation>
    <scope>NUCLEOTIDE SEQUENCE</scope>
    <source>
        <tissue evidence="1">Shoot tissue taken approximately 20 cm above the soil surface</tissue>
    </source>
</reference>
<sequence length="29" mass="3296">MPRVHSQAFPREDKVVWQKLGRASNTGIS</sequence>
<accession>A0A0A9FDB2</accession>
<reference evidence="1" key="1">
    <citation type="submission" date="2014-09" db="EMBL/GenBank/DDBJ databases">
        <authorList>
            <person name="Magalhaes I.L.F."/>
            <person name="Oliveira U."/>
            <person name="Santos F.R."/>
            <person name="Vidigal T.H.D.A."/>
            <person name="Brescovit A.D."/>
            <person name="Santos A.J."/>
        </authorList>
    </citation>
    <scope>NUCLEOTIDE SEQUENCE</scope>
    <source>
        <tissue evidence="1">Shoot tissue taken approximately 20 cm above the soil surface</tissue>
    </source>
</reference>